<dbReference type="PANTHER" id="PTHR48100:SF1">
    <property type="entry name" value="HISTIDINE PHOSPHATASE FAMILY PROTEIN-RELATED"/>
    <property type="match status" value="1"/>
</dbReference>
<dbReference type="GO" id="GO:0005737">
    <property type="term" value="C:cytoplasm"/>
    <property type="evidence" value="ECO:0007669"/>
    <property type="project" value="TreeGrafter"/>
</dbReference>
<dbReference type="SUPFAM" id="SSF53254">
    <property type="entry name" value="Phosphoglycerate mutase-like"/>
    <property type="match status" value="1"/>
</dbReference>
<dbReference type="Pfam" id="PF00300">
    <property type="entry name" value="His_Phos_1"/>
    <property type="match status" value="1"/>
</dbReference>
<dbReference type="EMBL" id="FNIL01000002">
    <property type="protein sequence ID" value="SDN61740.1"/>
    <property type="molecule type" value="Genomic_DNA"/>
</dbReference>
<accession>A0A1H0CV23</accession>
<dbReference type="InterPro" id="IPR050275">
    <property type="entry name" value="PGM_Phosphatase"/>
</dbReference>
<dbReference type="PANTHER" id="PTHR48100">
    <property type="entry name" value="BROAD-SPECIFICITY PHOSPHATASE YOR283W-RELATED"/>
    <property type="match status" value="1"/>
</dbReference>
<evidence type="ECO:0000313" key="2">
    <source>
        <dbReference type="Proteomes" id="UP000198778"/>
    </source>
</evidence>
<dbReference type="InterPro" id="IPR013078">
    <property type="entry name" value="His_Pase_superF_clade-1"/>
</dbReference>
<dbReference type="InterPro" id="IPR029033">
    <property type="entry name" value="His_PPase_superfam"/>
</dbReference>
<dbReference type="Proteomes" id="UP000198778">
    <property type="component" value="Unassembled WGS sequence"/>
</dbReference>
<organism evidence="1 2">
    <name type="scientific">Alkalicoccus daliensis</name>
    <dbReference type="NCBI Taxonomy" id="745820"/>
    <lineage>
        <taxon>Bacteria</taxon>
        <taxon>Bacillati</taxon>
        <taxon>Bacillota</taxon>
        <taxon>Bacilli</taxon>
        <taxon>Bacillales</taxon>
        <taxon>Bacillaceae</taxon>
        <taxon>Alkalicoccus</taxon>
    </lineage>
</organism>
<gene>
    <name evidence="1" type="ORF">SAMN04488053_102242</name>
</gene>
<dbReference type="STRING" id="745820.SAMN04488053_102242"/>
<dbReference type="OrthoDB" id="2435937at2"/>
<proteinExistence type="predicted"/>
<dbReference type="Gene3D" id="3.40.50.1240">
    <property type="entry name" value="Phosphoglycerate mutase-like"/>
    <property type="match status" value="1"/>
</dbReference>
<sequence>MELIFVRHGEAIHTLDPPESLDILHPYLTDKGILQAKDLRSTLPLSSNDIVVISPLKRTLETAMYWSDNTGCSLIANPMIAPRIFPQASKTRTLSCDKLMSRNDIMKEFPDVKIQEEIPENLWVEGINIISREEFFTVADQFLHWCMMLEKSRIYLLSHDGTITSYRELISGKKLSRKDFPEETDFFTLEI</sequence>
<keyword evidence="2" id="KW-1185">Reference proteome</keyword>
<evidence type="ECO:0000313" key="1">
    <source>
        <dbReference type="EMBL" id="SDN61740.1"/>
    </source>
</evidence>
<reference evidence="2" key="1">
    <citation type="submission" date="2016-10" db="EMBL/GenBank/DDBJ databases">
        <authorList>
            <person name="Varghese N."/>
            <person name="Submissions S."/>
        </authorList>
    </citation>
    <scope>NUCLEOTIDE SEQUENCE [LARGE SCALE GENOMIC DNA]</scope>
    <source>
        <strain evidence="2">CGMCC 1.10369</strain>
    </source>
</reference>
<dbReference type="GO" id="GO:0016791">
    <property type="term" value="F:phosphatase activity"/>
    <property type="evidence" value="ECO:0007669"/>
    <property type="project" value="TreeGrafter"/>
</dbReference>
<name>A0A1H0CV23_9BACI</name>
<dbReference type="AlphaFoldDB" id="A0A1H0CV23"/>
<protein>
    <submittedName>
        <fullName evidence="1">Broad specificity phosphatase PhoE</fullName>
    </submittedName>
</protein>
<dbReference type="CDD" id="cd07040">
    <property type="entry name" value="HP"/>
    <property type="match status" value="1"/>
</dbReference>
<dbReference type="RefSeq" id="WP_090841530.1">
    <property type="nucleotide sequence ID" value="NZ_FNIL01000002.1"/>
</dbReference>